<reference evidence="1" key="2">
    <citation type="submission" date="2018-10" db="UniProtKB">
        <authorList>
            <consortium name="EnsemblPlants"/>
        </authorList>
    </citation>
    <scope>IDENTIFICATION</scope>
</reference>
<dbReference type="Gramene" id="TraesCS7B02G426700.1">
    <property type="protein sequence ID" value="TraesCS7B02G426700.1.cds1"/>
    <property type="gene ID" value="TraesCS7B02G426700"/>
</dbReference>
<accession>A0A3B6STW9</accession>
<sequence length="189" mass="21775">MSQVHSLILRRHYAYGCFYWDWLVVKRNLLLVLDTKSMEFSITDLPPGEWSTKGLAIVEAGEGGLGMFGLHGENEFASDLSYTILRNRCESPSQWLMEKTISLDPGYRYYIKSVTERCLLLMRTESPLGSPLEKPLLEFFSMDIKTLKVQRLCLKQCKLMLSEISIYAYFFQTGIYSNFPSSFLPPQIV</sequence>
<evidence type="ECO:0008006" key="3">
    <source>
        <dbReference type="Google" id="ProtNLM"/>
    </source>
</evidence>
<dbReference type="Gramene" id="TraesCAD_scaffold_024213_01G000400.1">
    <property type="protein sequence ID" value="TraesCAD_scaffold_024213_01G000400.1"/>
    <property type="gene ID" value="TraesCAD_scaffold_024213_01G000400"/>
</dbReference>
<dbReference type="EnsemblPlants" id="TraesCS7B02G426700.1">
    <property type="protein sequence ID" value="TraesCS7B02G426700.1.cds1"/>
    <property type="gene ID" value="TraesCS7B02G426700"/>
</dbReference>
<name>A0A3B6STW9_WHEAT</name>
<dbReference type="Gramene" id="TraesCS7B03G1151800.1">
    <property type="protein sequence ID" value="TraesCS7B03G1151800.1.CDS1"/>
    <property type="gene ID" value="TraesCS7B03G1151800"/>
</dbReference>
<proteinExistence type="predicted"/>
<dbReference type="Gramene" id="TraesWEE_scaffold_008274_01G000400.1">
    <property type="protein sequence ID" value="TraesWEE_scaffold_008274_01G000400.1"/>
    <property type="gene ID" value="TraesWEE_scaffold_008274_01G000400"/>
</dbReference>
<dbReference type="PANTHER" id="PTHR31264:SF9">
    <property type="entry name" value="F-BOX DOMAIN-CONTAINING PROTEIN"/>
    <property type="match status" value="1"/>
</dbReference>
<organism evidence="1">
    <name type="scientific">Triticum aestivum</name>
    <name type="common">Wheat</name>
    <dbReference type="NCBI Taxonomy" id="4565"/>
    <lineage>
        <taxon>Eukaryota</taxon>
        <taxon>Viridiplantae</taxon>
        <taxon>Streptophyta</taxon>
        <taxon>Embryophyta</taxon>
        <taxon>Tracheophyta</taxon>
        <taxon>Spermatophyta</taxon>
        <taxon>Magnoliopsida</taxon>
        <taxon>Liliopsida</taxon>
        <taxon>Poales</taxon>
        <taxon>Poaceae</taxon>
        <taxon>BOP clade</taxon>
        <taxon>Pooideae</taxon>
        <taxon>Triticodae</taxon>
        <taxon>Triticeae</taxon>
        <taxon>Triticinae</taxon>
        <taxon>Triticum</taxon>
    </lineage>
</organism>
<dbReference type="Gramene" id="TraesCLE_scaffold_052132_01G000100.1">
    <property type="protein sequence ID" value="TraesCLE_scaffold_052132_01G000100.1"/>
    <property type="gene ID" value="TraesCLE_scaffold_052132_01G000100"/>
</dbReference>
<keyword evidence="2" id="KW-1185">Reference proteome</keyword>
<dbReference type="PANTHER" id="PTHR31264">
    <property type="entry name" value="OS07G0554500 PROTEIN-RELATED"/>
    <property type="match status" value="1"/>
</dbReference>
<dbReference type="AlphaFoldDB" id="A0A3B6STW9"/>
<evidence type="ECO:0000313" key="2">
    <source>
        <dbReference type="Proteomes" id="UP000019116"/>
    </source>
</evidence>
<reference evidence="1" key="1">
    <citation type="submission" date="2018-08" db="EMBL/GenBank/DDBJ databases">
        <authorList>
            <person name="Rossello M."/>
        </authorList>
    </citation>
    <scope>NUCLEOTIDE SEQUENCE [LARGE SCALE GENOMIC DNA]</scope>
    <source>
        <strain evidence="1">cv. Chinese Spring</strain>
    </source>
</reference>
<dbReference type="Proteomes" id="UP000019116">
    <property type="component" value="Chromosome 7B"/>
</dbReference>
<dbReference type="STRING" id="4565.A0A3B6STW9"/>
<evidence type="ECO:0000313" key="1">
    <source>
        <dbReference type="EnsemblPlants" id="TraesCS7B02G426700.1.cds1"/>
    </source>
</evidence>
<dbReference type="Gramene" id="TraesROB_scaffold_062779_01G000100.1">
    <property type="protein sequence ID" value="TraesROB_scaffold_062779_01G000100.1"/>
    <property type="gene ID" value="TraesROB_scaffold_062779_01G000100"/>
</dbReference>
<dbReference type="Gramene" id="TraesRN7B0101161900.1">
    <property type="protein sequence ID" value="TraesRN7B0101161900.1"/>
    <property type="gene ID" value="TraesRN7B0101161900"/>
</dbReference>
<dbReference type="OrthoDB" id="687195at2759"/>
<protein>
    <recommendedName>
        <fullName evidence="3">F-box associated domain-containing protein</fullName>
    </recommendedName>
</protein>